<dbReference type="PANTHER" id="PTHR24221">
    <property type="entry name" value="ATP-BINDING CASSETTE SUB-FAMILY B"/>
    <property type="match status" value="1"/>
</dbReference>
<keyword evidence="2 8" id="KW-0812">Transmembrane</keyword>
<keyword evidence="6 8" id="KW-0472">Membrane</keyword>
<proteinExistence type="predicted"/>
<dbReference type="EMBL" id="JAAVTX010000001">
    <property type="protein sequence ID" value="NKE43709.1"/>
    <property type="molecule type" value="Genomic_DNA"/>
</dbReference>
<dbReference type="SUPFAM" id="SSF90123">
    <property type="entry name" value="ABC transporter transmembrane region"/>
    <property type="match status" value="1"/>
</dbReference>
<dbReference type="PROSITE" id="PS50893">
    <property type="entry name" value="ABC_TRANSPORTER_2"/>
    <property type="match status" value="1"/>
</dbReference>
<keyword evidence="5 8" id="KW-1133">Transmembrane helix</keyword>
<evidence type="ECO:0000256" key="3">
    <source>
        <dbReference type="ARBA" id="ARBA00022741"/>
    </source>
</evidence>
<feature type="domain" description="ABC transmembrane type-1" evidence="10">
    <location>
        <begin position="415"/>
        <end position="690"/>
    </location>
</feature>
<gene>
    <name evidence="11" type="ORF">HB662_02900</name>
</gene>
<organism evidence="11 12">
    <name type="scientific">Falsiroseomonas frigidaquae</name>
    <dbReference type="NCBI Taxonomy" id="487318"/>
    <lineage>
        <taxon>Bacteria</taxon>
        <taxon>Pseudomonadati</taxon>
        <taxon>Pseudomonadota</taxon>
        <taxon>Alphaproteobacteria</taxon>
        <taxon>Acetobacterales</taxon>
        <taxon>Roseomonadaceae</taxon>
        <taxon>Falsiroseomonas</taxon>
    </lineage>
</organism>
<keyword evidence="3" id="KW-0547">Nucleotide-binding</keyword>
<evidence type="ECO:0000259" key="10">
    <source>
        <dbReference type="PROSITE" id="PS50929"/>
    </source>
</evidence>
<dbReference type="PANTHER" id="PTHR24221:SF654">
    <property type="entry name" value="ATP-BINDING CASSETTE SUB-FAMILY B MEMBER 6"/>
    <property type="match status" value="1"/>
</dbReference>
<comment type="subcellular location">
    <subcellularLocation>
        <location evidence="1">Cell membrane</location>
        <topology evidence="1">Multi-pass membrane protein</topology>
    </subcellularLocation>
</comment>
<feature type="transmembrane region" description="Helical" evidence="8">
    <location>
        <begin position="554"/>
        <end position="573"/>
    </location>
</feature>
<accession>A0ABX1ESV5</accession>
<dbReference type="Gene3D" id="3.40.50.300">
    <property type="entry name" value="P-loop containing nucleotide triphosphate hydrolases"/>
    <property type="match status" value="1"/>
</dbReference>
<dbReference type="Gene3D" id="1.20.1560.10">
    <property type="entry name" value="ABC transporter type 1, transmembrane domain"/>
    <property type="match status" value="1"/>
</dbReference>
<dbReference type="InterPro" id="IPR039421">
    <property type="entry name" value="Type_1_exporter"/>
</dbReference>
<dbReference type="InterPro" id="IPR011527">
    <property type="entry name" value="ABC1_TM_dom"/>
</dbReference>
<dbReference type="InterPro" id="IPR036640">
    <property type="entry name" value="ABC1_TM_sf"/>
</dbReference>
<keyword evidence="4 11" id="KW-0067">ATP-binding</keyword>
<evidence type="ECO:0000313" key="12">
    <source>
        <dbReference type="Proteomes" id="UP000765160"/>
    </source>
</evidence>
<dbReference type="Pfam" id="PF00664">
    <property type="entry name" value="ABC_membrane"/>
    <property type="match status" value="1"/>
</dbReference>
<evidence type="ECO:0000256" key="6">
    <source>
        <dbReference type="ARBA" id="ARBA00023136"/>
    </source>
</evidence>
<dbReference type="CDD" id="cd03228">
    <property type="entry name" value="ABCC_MRP_Like"/>
    <property type="match status" value="1"/>
</dbReference>
<dbReference type="GO" id="GO:0005524">
    <property type="term" value="F:ATP binding"/>
    <property type="evidence" value="ECO:0007669"/>
    <property type="project" value="UniProtKB-KW"/>
</dbReference>
<name>A0ABX1ESV5_9PROT</name>
<dbReference type="RefSeq" id="WP_168046936.1">
    <property type="nucleotide sequence ID" value="NZ_JAATJR010000001.1"/>
</dbReference>
<protein>
    <submittedName>
        <fullName evidence="11">ATP-binding cassette domain-containing protein</fullName>
    </submittedName>
</protein>
<dbReference type="InterPro" id="IPR003439">
    <property type="entry name" value="ABC_transporter-like_ATP-bd"/>
</dbReference>
<evidence type="ECO:0000256" key="1">
    <source>
        <dbReference type="ARBA" id="ARBA00004651"/>
    </source>
</evidence>
<evidence type="ECO:0000256" key="5">
    <source>
        <dbReference type="ARBA" id="ARBA00022989"/>
    </source>
</evidence>
<feature type="domain" description="ABC transporter" evidence="9">
    <location>
        <begin position="724"/>
        <end position="956"/>
    </location>
</feature>
<dbReference type="SUPFAM" id="SSF52540">
    <property type="entry name" value="P-loop containing nucleoside triphosphate hydrolases"/>
    <property type="match status" value="1"/>
</dbReference>
<dbReference type="Pfam" id="PF00005">
    <property type="entry name" value="ABC_tran"/>
    <property type="match status" value="1"/>
</dbReference>
<feature type="transmembrane region" description="Helical" evidence="8">
    <location>
        <begin position="414"/>
        <end position="436"/>
    </location>
</feature>
<evidence type="ECO:0000256" key="4">
    <source>
        <dbReference type="ARBA" id="ARBA00022840"/>
    </source>
</evidence>
<reference evidence="11 12" key="1">
    <citation type="submission" date="2020-03" db="EMBL/GenBank/DDBJ databases">
        <title>Roseomonas selenitidurans sp. nov. isolated from soil.</title>
        <authorList>
            <person name="Liu H."/>
        </authorList>
    </citation>
    <scope>NUCLEOTIDE SEQUENCE [LARGE SCALE GENOMIC DNA]</scope>
    <source>
        <strain evidence="11 12">JCM 15073</strain>
    </source>
</reference>
<feature type="transmembrane region" description="Helical" evidence="8">
    <location>
        <begin position="667"/>
        <end position="691"/>
    </location>
</feature>
<feature type="transmembrane region" description="Helical" evidence="8">
    <location>
        <begin position="632"/>
        <end position="655"/>
    </location>
</feature>
<sequence length="958" mass="100782">MDAFVPPDLPGQPDPHFQQPPRSLGEPGAFWLLEAGEADIFAAQGGLDDWEPGQAPPGPHMFIGRIRAGTLVVGHGPDLECLVLRPAAGARLRRLPQLSALGGHQALVDAMQLWASALAGGMGARLWRPSNIDKVARPGRRLHLAEGQSATARGEGVWLELPPGCGMLLGLEPVGGLLPLPPEAWLIGGTELDALVLSAPPPSLLAEAVEGITAFTDACVAMLPGLRSLAEIDESGRLGQRAQHDAEGAQRTTELAAALLHAPAPQLAAKPVEAGPAEPLFQAMVAVAKAARMRPRIQRPTRLREQDIDTPPTMDEIARASGLRLRPVALPAEWWQRDLGPLLGHLDDGEPVALLPRKGGYLLQGFGTAAQPMTAALAERLALRAWTMIEPLSDQQLTVADLGRFVLPNRGDRGLALGAALLGAFLGLGMPIAMSFATGSLIPGGNRMGLVELGIALACVGAANFVVQMAGDIAKHRLTATAEAPLHAGLWDRLLRLPMPVLRKFTPSEISSRLNVALSLPLGAQGFRLSMLGYGAALATSMAMLFMYHAIAALVALGILAVQLGIAVVGGILKSRVQQTGQQLSGQADSLAIEAVGGITKLRLAGVEHRLLGAWAERFIGMRRTKLVEEHIDTWLASAAAFLSFFGVGLLFLLFMSGAAPDNAAVVGFLMAFMIANGAANGMGQAFTGFYPLHAMRSYAAPLLQAQPEPTAGRIDPGRLTGRIAMTNVAFGYEGADTPLFSGLNLSIEPGEFVAIVGRSGCGKSTLVRLLLGLERARFGSVTFDRQDLVSLDLGLLRRRIGTVLQGAQLPPGALLDVLRGFSEATEAQIWQALAAAAIADDVRAMPLGLRTPIADAAHVLSGGQVQRLLLARALVNKPDVLILDEATSALDPATQAVTTRTLASLTCTRIVIAHRLETIRGADRILVIERGKVAHSGSFDALVARGILDGGAELRAA</sequence>
<evidence type="ECO:0000256" key="7">
    <source>
        <dbReference type="SAM" id="MobiDB-lite"/>
    </source>
</evidence>
<dbReference type="InterPro" id="IPR003593">
    <property type="entry name" value="AAA+_ATPase"/>
</dbReference>
<feature type="transmembrane region" description="Helical" evidence="8">
    <location>
        <begin position="529"/>
        <end position="548"/>
    </location>
</feature>
<dbReference type="SMART" id="SM00382">
    <property type="entry name" value="AAA"/>
    <property type="match status" value="1"/>
</dbReference>
<evidence type="ECO:0000313" key="11">
    <source>
        <dbReference type="EMBL" id="NKE43709.1"/>
    </source>
</evidence>
<evidence type="ECO:0000256" key="2">
    <source>
        <dbReference type="ARBA" id="ARBA00022692"/>
    </source>
</evidence>
<keyword evidence="12" id="KW-1185">Reference proteome</keyword>
<dbReference type="PROSITE" id="PS50929">
    <property type="entry name" value="ABC_TM1F"/>
    <property type="match status" value="1"/>
</dbReference>
<comment type="caution">
    <text evidence="11">The sequence shown here is derived from an EMBL/GenBank/DDBJ whole genome shotgun (WGS) entry which is preliminary data.</text>
</comment>
<feature type="region of interest" description="Disordered" evidence="7">
    <location>
        <begin position="1"/>
        <end position="23"/>
    </location>
</feature>
<feature type="transmembrane region" description="Helical" evidence="8">
    <location>
        <begin position="448"/>
        <end position="467"/>
    </location>
</feature>
<evidence type="ECO:0000259" key="9">
    <source>
        <dbReference type="PROSITE" id="PS50893"/>
    </source>
</evidence>
<evidence type="ECO:0000256" key="8">
    <source>
        <dbReference type="SAM" id="Phobius"/>
    </source>
</evidence>
<dbReference type="Proteomes" id="UP000765160">
    <property type="component" value="Unassembled WGS sequence"/>
</dbReference>
<dbReference type="InterPro" id="IPR027417">
    <property type="entry name" value="P-loop_NTPase"/>
</dbReference>